<dbReference type="EMBL" id="JAWDJX010000119">
    <property type="protein sequence ID" value="KAK3046053.1"/>
    <property type="molecule type" value="Genomic_DNA"/>
</dbReference>
<dbReference type="Proteomes" id="UP001271007">
    <property type="component" value="Unassembled WGS sequence"/>
</dbReference>
<evidence type="ECO:0000313" key="5">
    <source>
        <dbReference type="EMBL" id="KAK3046053.1"/>
    </source>
</evidence>
<dbReference type="InterPro" id="IPR000850">
    <property type="entry name" value="Adenylat/UMP-CMP_kin"/>
</dbReference>
<dbReference type="Pfam" id="PF00406">
    <property type="entry name" value="ADK"/>
    <property type="match status" value="1"/>
</dbReference>
<evidence type="ECO:0000256" key="3">
    <source>
        <dbReference type="ARBA" id="ARBA00022777"/>
    </source>
</evidence>
<gene>
    <name evidence="5" type="ORF">LTR09_012435</name>
</gene>
<name>A0AAJ0D590_9PEZI</name>
<evidence type="ECO:0000256" key="2">
    <source>
        <dbReference type="ARBA" id="ARBA00022741"/>
    </source>
</evidence>
<sequence length="172" mass="19361">MLVFVIGAPGSGKGTLCRKLCTEFGYSHLSVGDHLRAIVETRRAVLDQEVIDRIQRSELLHVDDLLPILQDAVHQLENYGAEVIFIDGFPRQIGQVMAEGRSTLRPHLVLFFDCPREIAKERYLVRALAGRDSNPEVFARRYEEFAQSNRLLVQEYAGRGVLLAVSHGQQCS</sequence>
<dbReference type="InterPro" id="IPR027417">
    <property type="entry name" value="P-loop_NTPase"/>
</dbReference>
<dbReference type="Gene3D" id="3.40.50.300">
    <property type="entry name" value="P-loop containing nucleotide triphosphate hydrolases"/>
    <property type="match status" value="1"/>
</dbReference>
<keyword evidence="2" id="KW-0547">Nucleotide-binding</keyword>
<keyword evidence="1 4" id="KW-0808">Transferase</keyword>
<comment type="similarity">
    <text evidence="4">Belongs to the adenylate kinase family.</text>
</comment>
<dbReference type="PRINTS" id="PR00094">
    <property type="entry name" value="ADENYLTKNASE"/>
</dbReference>
<protein>
    <recommendedName>
        <fullName evidence="7">Adenylate kinase</fullName>
    </recommendedName>
</protein>
<keyword evidence="3 4" id="KW-0418">Kinase</keyword>
<evidence type="ECO:0008006" key="7">
    <source>
        <dbReference type="Google" id="ProtNLM"/>
    </source>
</evidence>
<dbReference type="GO" id="GO:0006139">
    <property type="term" value="P:nucleobase-containing compound metabolic process"/>
    <property type="evidence" value="ECO:0007669"/>
    <property type="project" value="InterPro"/>
</dbReference>
<dbReference type="GO" id="GO:0005524">
    <property type="term" value="F:ATP binding"/>
    <property type="evidence" value="ECO:0007669"/>
    <property type="project" value="InterPro"/>
</dbReference>
<comment type="caution">
    <text evidence="5">The sequence shown here is derived from an EMBL/GenBank/DDBJ whole genome shotgun (WGS) entry which is preliminary data.</text>
</comment>
<reference evidence="5" key="1">
    <citation type="submission" date="2023-04" db="EMBL/GenBank/DDBJ databases">
        <title>Black Yeasts Isolated from many extreme environments.</title>
        <authorList>
            <person name="Coleine C."/>
            <person name="Stajich J.E."/>
            <person name="Selbmann L."/>
        </authorList>
    </citation>
    <scope>NUCLEOTIDE SEQUENCE</scope>
    <source>
        <strain evidence="5">CCFEE 5312</strain>
    </source>
</reference>
<dbReference type="SUPFAM" id="SSF52540">
    <property type="entry name" value="P-loop containing nucleoside triphosphate hydrolases"/>
    <property type="match status" value="1"/>
</dbReference>
<evidence type="ECO:0000256" key="1">
    <source>
        <dbReference type="ARBA" id="ARBA00022679"/>
    </source>
</evidence>
<proteinExistence type="inferred from homology"/>
<dbReference type="InterPro" id="IPR033690">
    <property type="entry name" value="Adenylat_kinase_CS"/>
</dbReference>
<dbReference type="PROSITE" id="PS00113">
    <property type="entry name" value="ADENYLATE_KINASE"/>
    <property type="match status" value="1"/>
</dbReference>
<dbReference type="AlphaFoldDB" id="A0AAJ0D590"/>
<evidence type="ECO:0000256" key="4">
    <source>
        <dbReference type="RuleBase" id="RU003330"/>
    </source>
</evidence>
<keyword evidence="6" id="KW-1185">Reference proteome</keyword>
<dbReference type="PANTHER" id="PTHR23359">
    <property type="entry name" value="NUCLEOTIDE KINASE"/>
    <property type="match status" value="1"/>
</dbReference>
<organism evidence="5 6">
    <name type="scientific">Extremus antarcticus</name>
    <dbReference type="NCBI Taxonomy" id="702011"/>
    <lineage>
        <taxon>Eukaryota</taxon>
        <taxon>Fungi</taxon>
        <taxon>Dikarya</taxon>
        <taxon>Ascomycota</taxon>
        <taxon>Pezizomycotina</taxon>
        <taxon>Dothideomycetes</taxon>
        <taxon>Dothideomycetidae</taxon>
        <taxon>Mycosphaerellales</taxon>
        <taxon>Extremaceae</taxon>
        <taxon>Extremus</taxon>
    </lineage>
</organism>
<dbReference type="CDD" id="cd01428">
    <property type="entry name" value="ADK"/>
    <property type="match status" value="1"/>
</dbReference>
<evidence type="ECO:0000313" key="6">
    <source>
        <dbReference type="Proteomes" id="UP001271007"/>
    </source>
</evidence>
<accession>A0AAJ0D590</accession>
<dbReference type="GO" id="GO:0019205">
    <property type="term" value="F:nucleobase-containing compound kinase activity"/>
    <property type="evidence" value="ECO:0007669"/>
    <property type="project" value="InterPro"/>
</dbReference>